<feature type="region of interest" description="Disordered" evidence="1">
    <location>
        <begin position="219"/>
        <end position="262"/>
    </location>
</feature>
<feature type="compositionally biased region" description="Polar residues" evidence="1">
    <location>
        <begin position="593"/>
        <end position="607"/>
    </location>
</feature>
<keyword evidence="4" id="KW-1185">Reference proteome</keyword>
<evidence type="ECO:0000256" key="1">
    <source>
        <dbReference type="SAM" id="MobiDB-lite"/>
    </source>
</evidence>
<feature type="compositionally biased region" description="Polar residues" evidence="1">
    <location>
        <begin position="381"/>
        <end position="397"/>
    </location>
</feature>
<dbReference type="PROSITE" id="PS50003">
    <property type="entry name" value="PH_DOMAIN"/>
    <property type="match status" value="1"/>
</dbReference>
<feature type="compositionally biased region" description="Polar residues" evidence="1">
    <location>
        <begin position="356"/>
        <end position="365"/>
    </location>
</feature>
<dbReference type="InterPro" id="IPR011993">
    <property type="entry name" value="PH-like_dom_sf"/>
</dbReference>
<feature type="compositionally biased region" description="Low complexity" evidence="1">
    <location>
        <begin position="301"/>
        <end position="320"/>
    </location>
</feature>
<feature type="domain" description="PH" evidence="2">
    <location>
        <begin position="477"/>
        <end position="704"/>
    </location>
</feature>
<feature type="compositionally biased region" description="Acidic residues" evidence="1">
    <location>
        <begin position="333"/>
        <end position="343"/>
    </location>
</feature>
<feature type="region of interest" description="Disordered" evidence="1">
    <location>
        <begin position="179"/>
        <end position="206"/>
    </location>
</feature>
<dbReference type="PANTHER" id="PTHR37283">
    <property type="entry name" value="PH DOMAIN-CONTAINING PROTEIN YHR131C"/>
    <property type="match status" value="1"/>
</dbReference>
<gene>
    <name evidence="3" type="ORF">CspeluHIS016_0307140</name>
</gene>
<dbReference type="Proteomes" id="UP001222932">
    <property type="component" value="Unassembled WGS sequence"/>
</dbReference>
<dbReference type="AlphaFoldDB" id="A0AAD3YCI5"/>
<dbReference type="SUPFAM" id="SSF50729">
    <property type="entry name" value="PH domain-like"/>
    <property type="match status" value="1"/>
</dbReference>
<reference evidence="3" key="1">
    <citation type="journal article" date="2023" name="BMC Genomics">
        <title>Chromosome-level genome assemblies of Cutaneotrichosporon spp. (Trichosporonales, Basidiomycota) reveal imbalanced evolution between nucleotide sequences and chromosome synteny.</title>
        <authorList>
            <person name="Kobayashi Y."/>
            <person name="Kayamori A."/>
            <person name="Aoki K."/>
            <person name="Shiwa Y."/>
            <person name="Matsutani M."/>
            <person name="Fujita N."/>
            <person name="Sugita T."/>
            <person name="Iwasaki W."/>
            <person name="Tanaka N."/>
            <person name="Takashima M."/>
        </authorList>
    </citation>
    <scope>NUCLEOTIDE SEQUENCE</scope>
    <source>
        <strain evidence="3">HIS016</strain>
    </source>
</reference>
<feature type="region of interest" description="Disordered" evidence="1">
    <location>
        <begin position="274"/>
        <end position="343"/>
    </location>
</feature>
<evidence type="ECO:0000259" key="2">
    <source>
        <dbReference type="PROSITE" id="PS50003"/>
    </source>
</evidence>
<dbReference type="Gene3D" id="2.30.29.30">
    <property type="entry name" value="Pleckstrin-homology domain (PH domain)/Phosphotyrosine-binding domain (PTB)"/>
    <property type="match status" value="1"/>
</dbReference>
<feature type="region of interest" description="Disordered" evidence="1">
    <location>
        <begin position="712"/>
        <end position="749"/>
    </location>
</feature>
<sequence length="786" mass="83894">MIPAHDSVPAPSPGPAIPLTADATIAEPTPTAPGLAIDTNPNPIPPTATPPVVPLVSALAGPPLTVDDGPSPASSPFHTPSASVVFSPETHFATGSERDSRVGIDPFALARRRGSAVSAMSAVSAVSAISAGSVGSPRRMPPVLHAPPMPMPIANLPSLNPGGASPGWGTLALQSPALSRTNSRASGSFPFPTDASMSRNNSKDLTDAEVRRATKIMPVILRVPSRQPPELKEEEDDDEDDDAEHESAGGHVSAPPPAHSTYATGVLMHHTMEAVTEESRSGTPLPGSGTAGSASFTTLEPSQSISSSADDTSSSVDVVSPPWPNTDSPEAQEAADDSSVEDSFDLTSVDDHLSGSAAQTTTFTPSPIMPPQMPNRPQLYTRMSQSMMNLPTSQGSFSGAPPDGLTNEPEMDDDMQATTPALDHNSPHPPPHKRRLSAGDADPAPPKYESVHLDHNAPVVTPREEEGHERLPPYWCGVHIEGTLSRKMEFAQPGVQARDRAWKKYYFVLHGTALFVYKYDPTKVPLRMGEPYLTADENESCHYLHVHLAPDHHRASATPSPVPAVKPVRRTTVVQEAAPRINSFASALRNARRSTIGSKTPTRQDQAPGTKDPALFDPPRRRNTDGDSVASSTASAPIASHMPFAHNQLMHVFSMQGAESGLAADYKKRMHCVRVRADGQQFMLQTDTARQCVQWIEAFQAAANVSLDLDTRPMPIQQTLPRRRRRRRAQPASDPNAVPTSDDANTAFADTPEGNLAAVVAAERAENERNRMLAEDQAAADGRFVI</sequence>
<evidence type="ECO:0000313" key="4">
    <source>
        <dbReference type="Proteomes" id="UP001222932"/>
    </source>
</evidence>
<dbReference type="SMART" id="SM00233">
    <property type="entry name" value="PH"/>
    <property type="match status" value="1"/>
</dbReference>
<feature type="region of interest" description="Disordered" evidence="1">
    <location>
        <begin position="355"/>
        <end position="451"/>
    </location>
</feature>
<protein>
    <recommendedName>
        <fullName evidence="2">PH domain-containing protein</fullName>
    </recommendedName>
</protein>
<proteinExistence type="predicted"/>
<feature type="compositionally biased region" description="Acidic residues" evidence="1">
    <location>
        <begin position="232"/>
        <end position="244"/>
    </location>
</feature>
<name>A0AAD3YCI5_9TREE</name>
<accession>A0AAD3YCI5</accession>
<feature type="compositionally biased region" description="Polar residues" evidence="1">
    <location>
        <begin position="291"/>
        <end position="300"/>
    </location>
</feature>
<dbReference type="EMBL" id="BTCM01000003">
    <property type="protein sequence ID" value="GMK56874.1"/>
    <property type="molecule type" value="Genomic_DNA"/>
</dbReference>
<comment type="caution">
    <text evidence="3">The sequence shown here is derived from an EMBL/GenBank/DDBJ whole genome shotgun (WGS) entry which is preliminary data.</text>
</comment>
<dbReference type="PANTHER" id="PTHR37283:SF1">
    <property type="entry name" value="PH DOMAIN-CONTAINING PROTEIN YHR131C"/>
    <property type="match status" value="1"/>
</dbReference>
<dbReference type="InterPro" id="IPR001849">
    <property type="entry name" value="PH_domain"/>
</dbReference>
<feature type="region of interest" description="Disordered" evidence="1">
    <location>
        <begin position="591"/>
        <end position="634"/>
    </location>
</feature>
<evidence type="ECO:0000313" key="3">
    <source>
        <dbReference type="EMBL" id="GMK56874.1"/>
    </source>
</evidence>
<reference evidence="3" key="2">
    <citation type="submission" date="2023-06" db="EMBL/GenBank/DDBJ databases">
        <authorList>
            <person name="Kobayashi Y."/>
            <person name="Kayamori A."/>
            <person name="Aoki K."/>
            <person name="Shiwa Y."/>
            <person name="Fujita N."/>
            <person name="Sugita T."/>
            <person name="Iwasaki W."/>
            <person name="Tanaka N."/>
            <person name="Takashima M."/>
        </authorList>
    </citation>
    <scope>NUCLEOTIDE SEQUENCE</scope>
    <source>
        <strain evidence="3">HIS016</strain>
    </source>
</reference>
<organism evidence="3 4">
    <name type="scientific">Cutaneotrichosporon spelunceum</name>
    <dbReference type="NCBI Taxonomy" id="1672016"/>
    <lineage>
        <taxon>Eukaryota</taxon>
        <taxon>Fungi</taxon>
        <taxon>Dikarya</taxon>
        <taxon>Basidiomycota</taxon>
        <taxon>Agaricomycotina</taxon>
        <taxon>Tremellomycetes</taxon>
        <taxon>Trichosporonales</taxon>
        <taxon>Trichosporonaceae</taxon>
        <taxon>Cutaneotrichosporon</taxon>
    </lineage>
</organism>